<dbReference type="STRING" id="656914.SAMN00017405_2370"/>
<feature type="non-terminal residue" evidence="2">
    <location>
        <position position="1"/>
    </location>
</feature>
<feature type="region of interest" description="Disordered" evidence="1">
    <location>
        <begin position="1"/>
        <end position="36"/>
    </location>
</feature>
<gene>
    <name evidence="2" type="ORF">SAMN00017405_2370</name>
</gene>
<proteinExistence type="predicted"/>
<name>A0A1W1UT96_DESTI</name>
<reference evidence="2 3" key="1">
    <citation type="submission" date="2017-04" db="EMBL/GenBank/DDBJ databases">
        <authorList>
            <person name="Afonso C.L."/>
            <person name="Miller P.J."/>
            <person name="Scott M.A."/>
            <person name="Spackman E."/>
            <person name="Goraichik I."/>
            <person name="Dimitrov K.M."/>
            <person name="Suarez D.L."/>
            <person name="Swayne D.E."/>
        </authorList>
    </citation>
    <scope>NUCLEOTIDE SEQUENCE [LARGE SCALE GENOMIC DNA]</scope>
    <source>
        <strain evidence="2 3">DSM 11270</strain>
    </source>
</reference>
<evidence type="ECO:0000256" key="1">
    <source>
        <dbReference type="SAM" id="MobiDB-lite"/>
    </source>
</evidence>
<accession>A0A1W1UT96</accession>
<dbReference type="EMBL" id="FWWT01000009">
    <property type="protein sequence ID" value="SMB84332.1"/>
    <property type="molecule type" value="Genomic_DNA"/>
</dbReference>
<keyword evidence="3" id="KW-1185">Reference proteome</keyword>
<protein>
    <submittedName>
        <fullName evidence="2">Uncharacterized protein</fullName>
    </submittedName>
</protein>
<evidence type="ECO:0000313" key="2">
    <source>
        <dbReference type="EMBL" id="SMB84332.1"/>
    </source>
</evidence>
<dbReference type="AlphaFoldDB" id="A0A1W1UT96"/>
<dbReference type="Proteomes" id="UP000192731">
    <property type="component" value="Unassembled WGS sequence"/>
</dbReference>
<evidence type="ECO:0000313" key="3">
    <source>
        <dbReference type="Proteomes" id="UP000192731"/>
    </source>
</evidence>
<organism evidence="2 3">
    <name type="scientific">Desulfonispora thiosulfatigenes DSM 11270</name>
    <dbReference type="NCBI Taxonomy" id="656914"/>
    <lineage>
        <taxon>Bacteria</taxon>
        <taxon>Bacillati</taxon>
        <taxon>Bacillota</taxon>
        <taxon>Clostridia</taxon>
        <taxon>Eubacteriales</taxon>
        <taxon>Peptococcaceae</taxon>
        <taxon>Desulfonispora</taxon>
    </lineage>
</organism>
<sequence length="36" mass="4336">TGRVERGQVKVGEESRNRRNDRRNKENNRNRSRDVP</sequence>